<keyword evidence="8" id="KW-1185">Reference proteome</keyword>
<dbReference type="OrthoDB" id="7294637at2"/>
<evidence type="ECO:0000256" key="1">
    <source>
        <dbReference type="ARBA" id="ARBA00000427"/>
    </source>
</evidence>
<dbReference type="GO" id="GO:0005737">
    <property type="term" value="C:cytoplasm"/>
    <property type="evidence" value="ECO:0007669"/>
    <property type="project" value="TreeGrafter"/>
</dbReference>
<feature type="domain" description="Sialidase" evidence="6">
    <location>
        <begin position="199"/>
        <end position="381"/>
    </location>
</feature>
<evidence type="ECO:0000256" key="3">
    <source>
        <dbReference type="ARBA" id="ARBA00012733"/>
    </source>
</evidence>
<reference evidence="7 8" key="1">
    <citation type="submission" date="2016-01" db="EMBL/GenBank/DDBJ databases">
        <title>High potential of lignocellulose degradation of a new Verrucomicrobia species.</title>
        <authorList>
            <person name="Wang Y."/>
            <person name="Shi Y."/>
            <person name="Qiu Z."/>
            <person name="Liu S."/>
            <person name="Yang H."/>
        </authorList>
    </citation>
    <scope>NUCLEOTIDE SEQUENCE [LARGE SCALE GENOMIC DNA]</scope>
    <source>
        <strain evidence="7 8">TSB47</strain>
    </source>
</reference>
<dbReference type="InterPro" id="IPR026856">
    <property type="entry name" value="Sialidase_fam"/>
</dbReference>
<dbReference type="InterPro" id="IPR036278">
    <property type="entry name" value="Sialidase_sf"/>
</dbReference>
<comment type="catalytic activity">
    <reaction evidence="1">
        <text>Hydrolysis of alpha-(2-&gt;3)-, alpha-(2-&gt;6)-, alpha-(2-&gt;8)- glycosidic linkages of terminal sialic acid residues in oligosaccharides, glycoproteins, glycolipids, colominic acid and synthetic substrates.</text>
        <dbReference type="EC" id="3.2.1.18"/>
    </reaction>
</comment>
<dbReference type="Proteomes" id="UP000078486">
    <property type="component" value="Unassembled WGS sequence"/>
</dbReference>
<evidence type="ECO:0000313" key="7">
    <source>
        <dbReference type="EMBL" id="OAM87011.1"/>
    </source>
</evidence>
<feature type="region of interest" description="Disordered" evidence="4">
    <location>
        <begin position="152"/>
        <end position="174"/>
    </location>
</feature>
<sequence>MQTSRLAFLLLLILAAPLGAAPLFETMELFPSTPDNKPNYRIPSIIRAPNNDILAIVERRNHGIGDVGDIDIVMRRSADRGRTWSEIQTIVDDGTNTSTDITTCIDCETGRIFVFFLRDKKKYAYVASDDSGKNWTGIVMIHDSVTKPEWDRLGLKPDQDVDGSTDPESDKKASKVVQWKRNWIQRYGVGPGSAGIQLKHGPHKGRLLIPGRHMEQEGKSRPGYTHVFYSDDHGRTWQLGATKIIKYGNENQLVELPDGTIMMNARNVYSRSAPDNARRLVALSRDGGMTWPTVWHDEALVSLPCHAATLLYDYPASPDNGVLLFANPASPFRQKEHPYGRYNMTVRWSRDNGNTWSAGRMIYPHTSSYNDMTMLDDGTIAMIYERGDKDSVKYWDSLHFVRFNLEWLFAPPHAPWNP</sequence>
<name>A0A178IBM3_9BACT</name>
<feature type="chain" id="PRO_5008088565" description="exo-alpha-sialidase" evidence="5">
    <location>
        <begin position="21"/>
        <end position="418"/>
    </location>
</feature>
<organism evidence="7 8">
    <name type="scientific">Termitidicoccus mucosus</name>
    <dbReference type="NCBI Taxonomy" id="1184151"/>
    <lineage>
        <taxon>Bacteria</taxon>
        <taxon>Pseudomonadati</taxon>
        <taxon>Verrucomicrobiota</taxon>
        <taxon>Opitutia</taxon>
        <taxon>Opitutales</taxon>
        <taxon>Opitutaceae</taxon>
        <taxon>Termitidicoccus</taxon>
    </lineage>
</organism>
<gene>
    <name evidence="7" type="ORF">AW736_25265</name>
</gene>
<keyword evidence="5" id="KW-0732">Signal</keyword>
<feature type="signal peptide" evidence="5">
    <location>
        <begin position="1"/>
        <end position="20"/>
    </location>
</feature>
<dbReference type="PANTHER" id="PTHR10628:SF30">
    <property type="entry name" value="EXO-ALPHA-SIALIDASE"/>
    <property type="match status" value="1"/>
</dbReference>
<dbReference type="PANTHER" id="PTHR10628">
    <property type="entry name" value="SIALIDASE"/>
    <property type="match status" value="1"/>
</dbReference>
<dbReference type="InterPro" id="IPR011040">
    <property type="entry name" value="Sialidase"/>
</dbReference>
<evidence type="ECO:0000256" key="4">
    <source>
        <dbReference type="SAM" id="MobiDB-lite"/>
    </source>
</evidence>
<dbReference type="EC" id="3.2.1.18" evidence="3"/>
<evidence type="ECO:0000259" key="6">
    <source>
        <dbReference type="Pfam" id="PF13088"/>
    </source>
</evidence>
<dbReference type="GO" id="GO:0016020">
    <property type="term" value="C:membrane"/>
    <property type="evidence" value="ECO:0007669"/>
    <property type="project" value="TreeGrafter"/>
</dbReference>
<comment type="similarity">
    <text evidence="2">Belongs to the glycosyl hydrolase 33 family.</text>
</comment>
<dbReference type="GO" id="GO:0004308">
    <property type="term" value="F:exo-alpha-sialidase activity"/>
    <property type="evidence" value="ECO:0007669"/>
    <property type="project" value="UniProtKB-EC"/>
</dbReference>
<dbReference type="GO" id="GO:0009313">
    <property type="term" value="P:oligosaccharide catabolic process"/>
    <property type="evidence" value="ECO:0007669"/>
    <property type="project" value="TreeGrafter"/>
</dbReference>
<protein>
    <recommendedName>
        <fullName evidence="3">exo-alpha-sialidase</fullName>
        <ecNumber evidence="3">3.2.1.18</ecNumber>
    </recommendedName>
</protein>
<dbReference type="AlphaFoldDB" id="A0A178IBM3"/>
<evidence type="ECO:0000256" key="5">
    <source>
        <dbReference type="SAM" id="SignalP"/>
    </source>
</evidence>
<dbReference type="RefSeq" id="WP_068773066.1">
    <property type="nucleotide sequence ID" value="NZ_CP109796.1"/>
</dbReference>
<dbReference type="GO" id="GO:0006689">
    <property type="term" value="P:ganglioside catabolic process"/>
    <property type="evidence" value="ECO:0007669"/>
    <property type="project" value="TreeGrafter"/>
</dbReference>
<evidence type="ECO:0000313" key="8">
    <source>
        <dbReference type="Proteomes" id="UP000078486"/>
    </source>
</evidence>
<dbReference type="SUPFAM" id="SSF50939">
    <property type="entry name" value="Sialidases"/>
    <property type="match status" value="1"/>
</dbReference>
<proteinExistence type="inferred from homology"/>
<dbReference type="Pfam" id="PF13088">
    <property type="entry name" value="BNR_2"/>
    <property type="match status" value="1"/>
</dbReference>
<dbReference type="Gene3D" id="2.120.10.10">
    <property type="match status" value="1"/>
</dbReference>
<evidence type="ECO:0000256" key="2">
    <source>
        <dbReference type="ARBA" id="ARBA00009348"/>
    </source>
</evidence>
<dbReference type="EMBL" id="LRRQ01000189">
    <property type="protein sequence ID" value="OAM87011.1"/>
    <property type="molecule type" value="Genomic_DNA"/>
</dbReference>
<dbReference type="STRING" id="1184151.AW736_25265"/>
<comment type="caution">
    <text evidence="7">The sequence shown here is derived from an EMBL/GenBank/DDBJ whole genome shotgun (WGS) entry which is preliminary data.</text>
</comment>
<dbReference type="CDD" id="cd15482">
    <property type="entry name" value="Sialidase_non-viral"/>
    <property type="match status" value="1"/>
</dbReference>
<accession>A0A178IBM3</accession>